<gene>
    <name evidence="1" type="ORF">PaBG_00155</name>
</gene>
<proteinExistence type="predicted"/>
<dbReference type="OrthoDB" id="36982at10239"/>
<evidence type="ECO:0000313" key="1">
    <source>
        <dbReference type="EMBL" id="AGS82039.1"/>
    </source>
</evidence>
<name>S5VMC2_9CAUD</name>
<dbReference type="KEGG" id="vg:16574841"/>
<protein>
    <submittedName>
        <fullName evidence="1">Uncharacterized protein</fullName>
    </submittedName>
</protein>
<dbReference type="RefSeq" id="YP_008433486.1">
    <property type="nucleotide sequence ID" value="NC_022096.1"/>
</dbReference>
<organism evidence="1 2">
    <name type="scientific">Pseudomonas phage PaBG</name>
    <dbReference type="NCBI Taxonomy" id="1335230"/>
    <lineage>
        <taxon>Viruses</taxon>
        <taxon>Duplodnaviria</taxon>
        <taxon>Heunggongvirae</taxon>
        <taxon>Uroviricota</taxon>
        <taxon>Caudoviricetes</taxon>
        <taxon>Baikalvirus</taxon>
        <taxon>Baikalvirus PaBG</taxon>
    </lineage>
</organism>
<keyword evidence="2" id="KW-1185">Reference proteome</keyword>
<accession>S5VMC2</accession>
<dbReference type="Proteomes" id="UP000015545">
    <property type="component" value="Segment"/>
</dbReference>
<sequence length="212" mass="24366">MTDLRILAMDPGTSNFAVSIMRLRWANNRFQFKCEGTTMLDPQRLLKDMKTMRSSLNTFRDYVQPLFEVENLDAFVAERFQARGGKGPTIESVNCMLGCMAQQSNHIKNADFITAGVWKNEFNRYADLKEMYLDLADLRKEKLTKIAIHQLDSMLLGIYVGCKLLGVRPFSFIDTREKEAKLLKALSSAPPINFLPAHLPKQKKTKKRRRKS</sequence>
<dbReference type="EMBL" id="KF147891">
    <property type="protein sequence ID" value="AGS82039.1"/>
    <property type="molecule type" value="Genomic_DNA"/>
</dbReference>
<reference evidence="1 2" key="1">
    <citation type="journal article" date="2014" name="Genome Announc.">
        <title>Complete Genome Sequence of the Novel Giant Pseudomonas Phage PaBG.</title>
        <authorList>
            <person name="Sykilinda N.N."/>
            <person name="Bondar A.A."/>
            <person name="Gorshkova A.S."/>
            <person name="Kurochkina L.P."/>
            <person name="Kulikov E.E."/>
            <person name="Shneider M.M."/>
            <person name="Kadykov V.A."/>
            <person name="Solovjeva N.V."/>
            <person name="Kabilov M.R."/>
            <person name="Mesyanzhinov V.V."/>
            <person name="Vlassov V.V."/>
            <person name="Drukker V.V."/>
            <person name="Miroshnikov K.A."/>
        </authorList>
    </citation>
    <scope>NUCLEOTIDE SEQUENCE [LARGE SCALE GENOMIC DNA]</scope>
</reference>
<evidence type="ECO:0000313" key="2">
    <source>
        <dbReference type="Proteomes" id="UP000015545"/>
    </source>
</evidence>